<evidence type="ECO:0000256" key="8">
    <source>
        <dbReference type="SAM" id="Coils"/>
    </source>
</evidence>
<dbReference type="InterPro" id="IPR014906">
    <property type="entry name" value="PRP4-like"/>
</dbReference>
<dbReference type="EMBL" id="BPLF01000002">
    <property type="protein sequence ID" value="GIX62542.1"/>
    <property type="molecule type" value="Genomic_DNA"/>
</dbReference>
<protein>
    <recommendedName>
        <fullName evidence="3">Pre-mRNA-splicing factor 18</fullName>
    </recommendedName>
</protein>
<organism evidence="11 12">
    <name type="scientific">Babesia caballi</name>
    <dbReference type="NCBI Taxonomy" id="5871"/>
    <lineage>
        <taxon>Eukaryota</taxon>
        <taxon>Sar</taxon>
        <taxon>Alveolata</taxon>
        <taxon>Apicomplexa</taxon>
        <taxon>Aconoidasida</taxon>
        <taxon>Piroplasmida</taxon>
        <taxon>Babesiidae</taxon>
        <taxon>Babesia</taxon>
    </lineage>
</organism>
<dbReference type="PANTHER" id="PTHR13007:SF19">
    <property type="entry name" value="PRE-MRNA-SPLICING FACTOR 18"/>
    <property type="match status" value="1"/>
</dbReference>
<dbReference type="InterPro" id="IPR039979">
    <property type="entry name" value="PRPF18"/>
</dbReference>
<evidence type="ECO:0000256" key="6">
    <source>
        <dbReference type="ARBA" id="ARBA00023187"/>
    </source>
</evidence>
<accession>A0AAV4LQM6</accession>
<evidence type="ECO:0000313" key="11">
    <source>
        <dbReference type="EMBL" id="GIX62542.1"/>
    </source>
</evidence>
<dbReference type="SUPFAM" id="SSF47938">
    <property type="entry name" value="Functional domain of the splicing factor Prp18"/>
    <property type="match status" value="1"/>
</dbReference>
<keyword evidence="12" id="KW-1185">Reference proteome</keyword>
<comment type="similarity">
    <text evidence="2">Belongs to the PRP18 family.</text>
</comment>
<dbReference type="GO" id="GO:0071021">
    <property type="term" value="C:U2-type post-spliceosomal complex"/>
    <property type="evidence" value="ECO:0007669"/>
    <property type="project" value="TreeGrafter"/>
</dbReference>
<dbReference type="RefSeq" id="XP_067714611.1">
    <property type="nucleotide sequence ID" value="XM_067858510.1"/>
</dbReference>
<dbReference type="PANTHER" id="PTHR13007">
    <property type="entry name" value="PRE-MRNA SPLICING FACTOR-RELATED"/>
    <property type="match status" value="1"/>
</dbReference>
<dbReference type="Pfam" id="PF08799">
    <property type="entry name" value="PRP4"/>
    <property type="match status" value="1"/>
</dbReference>
<keyword evidence="8" id="KW-0175">Coiled coil</keyword>
<keyword evidence="6" id="KW-0508">mRNA splicing</keyword>
<dbReference type="Gene3D" id="4.10.280.110">
    <property type="entry name" value="Pre-mRNA processing factor 4 domain"/>
    <property type="match status" value="1"/>
</dbReference>
<evidence type="ECO:0000313" key="12">
    <source>
        <dbReference type="Proteomes" id="UP001497744"/>
    </source>
</evidence>
<evidence type="ECO:0000256" key="4">
    <source>
        <dbReference type="ARBA" id="ARBA00022664"/>
    </source>
</evidence>
<dbReference type="GeneID" id="94194023"/>
<dbReference type="Proteomes" id="UP001497744">
    <property type="component" value="Unassembled WGS sequence"/>
</dbReference>
<dbReference type="SUPFAM" id="SSF158230">
    <property type="entry name" value="PRP4-like"/>
    <property type="match status" value="1"/>
</dbReference>
<feature type="domain" description="Pre-mRNA processing factor 4 (PRP4)-like" evidence="10">
    <location>
        <begin position="98"/>
        <end position="147"/>
    </location>
</feature>
<evidence type="ECO:0000256" key="7">
    <source>
        <dbReference type="ARBA" id="ARBA00023242"/>
    </source>
</evidence>
<dbReference type="GO" id="GO:0000350">
    <property type="term" value="P:generation of catalytic spliceosome for second transesterification step"/>
    <property type="evidence" value="ECO:0007669"/>
    <property type="project" value="TreeGrafter"/>
</dbReference>
<comment type="subcellular location">
    <subcellularLocation>
        <location evidence="1">Nucleus</location>
    </subcellularLocation>
</comment>
<dbReference type="SMART" id="SM00500">
    <property type="entry name" value="SFM"/>
    <property type="match status" value="1"/>
</dbReference>
<dbReference type="Pfam" id="PF02840">
    <property type="entry name" value="Prp18"/>
    <property type="match status" value="1"/>
</dbReference>
<keyword evidence="5" id="KW-0747">Spliceosome</keyword>
<name>A0AAV4LQM6_BABCB</name>
<evidence type="ECO:0000256" key="2">
    <source>
        <dbReference type="ARBA" id="ARBA00008137"/>
    </source>
</evidence>
<feature type="coiled-coil region" evidence="8">
    <location>
        <begin position="34"/>
        <end position="68"/>
    </location>
</feature>
<evidence type="ECO:0000256" key="9">
    <source>
        <dbReference type="SAM" id="MobiDB-lite"/>
    </source>
</evidence>
<dbReference type="InterPro" id="IPR004098">
    <property type="entry name" value="Prp18"/>
</dbReference>
<gene>
    <name evidence="11" type="ORF">BcabD6B2_19770</name>
</gene>
<dbReference type="Gene3D" id="1.20.940.10">
    <property type="entry name" value="Functional domain of the splicing factor Prp18"/>
    <property type="match status" value="1"/>
</dbReference>
<keyword evidence="4" id="KW-0507">mRNA processing</keyword>
<feature type="region of interest" description="Disordered" evidence="9">
    <location>
        <begin position="74"/>
        <end position="94"/>
    </location>
</feature>
<dbReference type="InterPro" id="IPR036285">
    <property type="entry name" value="PRP4-like_sf"/>
</dbReference>
<comment type="caution">
    <text evidence="11">The sequence shown here is derived from an EMBL/GenBank/DDBJ whole genome shotgun (WGS) entry which is preliminary data.</text>
</comment>
<evidence type="ECO:0000256" key="3">
    <source>
        <dbReference type="ARBA" id="ARBA00018242"/>
    </source>
</evidence>
<keyword evidence="7" id="KW-0539">Nucleus</keyword>
<dbReference type="GO" id="GO:0005682">
    <property type="term" value="C:U5 snRNP"/>
    <property type="evidence" value="ECO:0007669"/>
    <property type="project" value="TreeGrafter"/>
</dbReference>
<proteinExistence type="inferred from homology"/>
<evidence type="ECO:0000256" key="5">
    <source>
        <dbReference type="ARBA" id="ARBA00022728"/>
    </source>
</evidence>
<feature type="compositionally biased region" description="Basic and acidic residues" evidence="9">
    <location>
        <begin position="74"/>
        <end position="90"/>
    </location>
</feature>
<dbReference type="GO" id="GO:0046540">
    <property type="term" value="C:U4/U6 x U5 tri-snRNP complex"/>
    <property type="evidence" value="ECO:0007669"/>
    <property type="project" value="TreeGrafter"/>
</dbReference>
<reference evidence="11 12" key="1">
    <citation type="submission" date="2021-06" db="EMBL/GenBank/DDBJ databases">
        <title>Genome sequence of Babesia caballi.</title>
        <authorList>
            <person name="Yamagishi J."/>
            <person name="Kidaka T."/>
            <person name="Ochi A."/>
        </authorList>
    </citation>
    <scope>NUCLEOTIDE SEQUENCE [LARGE SCALE GENOMIC DNA]</scope>
    <source>
        <strain evidence="11">USDA-D6B2</strain>
    </source>
</reference>
<sequence>MRALFDAIDKKKKQVEGALVWLRRYTPAALKKGNQAWIRKADEISAERKKAEEEIQQSQRKRVRVDRRTEECGSVVGRDDENERLNHGDTAEASTEDVPCAEVIKQLRKYRQPAVLFGETKEQRFQRLYEARLKNNAAENHQNVFVETIIGRGGRNSRRLQCYPGGNEASQVKDGERPLTATCRVGAWIASTFRGWQQQILSQREEHLQQGNAAEAKRRDAMLVQTTKDLQPLVRLLRTQTLEEETLNKLLSVVECCEKGEYKEAHDAYMLLAIGNAAWPMGVTMVGIHERAGRSKIYTSEVAHILNDETTRKYIQMIKRLLSHAQNTSQADRSKLVQM</sequence>
<evidence type="ECO:0000259" key="10">
    <source>
        <dbReference type="SMART" id="SM00500"/>
    </source>
</evidence>
<evidence type="ECO:0000256" key="1">
    <source>
        <dbReference type="ARBA" id="ARBA00004123"/>
    </source>
</evidence>
<dbReference type="AlphaFoldDB" id="A0AAV4LQM6"/>